<keyword evidence="4" id="KW-1185">Reference proteome</keyword>
<feature type="transmembrane region" description="Helical" evidence="2">
    <location>
        <begin position="95"/>
        <end position="119"/>
    </location>
</feature>
<accession>A0A4S8MYA7</accession>
<name>A0A4S8MYA7_DENBC</name>
<dbReference type="Proteomes" id="UP000297245">
    <property type="component" value="Unassembled WGS sequence"/>
</dbReference>
<reference evidence="3 4" key="1">
    <citation type="journal article" date="2019" name="Nat. Ecol. Evol.">
        <title>Megaphylogeny resolves global patterns of mushroom evolution.</title>
        <authorList>
            <person name="Varga T."/>
            <person name="Krizsan K."/>
            <person name="Foldi C."/>
            <person name="Dima B."/>
            <person name="Sanchez-Garcia M."/>
            <person name="Sanchez-Ramirez S."/>
            <person name="Szollosi G.J."/>
            <person name="Szarkandi J.G."/>
            <person name="Papp V."/>
            <person name="Albert L."/>
            <person name="Andreopoulos W."/>
            <person name="Angelini C."/>
            <person name="Antonin V."/>
            <person name="Barry K.W."/>
            <person name="Bougher N.L."/>
            <person name="Buchanan P."/>
            <person name="Buyck B."/>
            <person name="Bense V."/>
            <person name="Catcheside P."/>
            <person name="Chovatia M."/>
            <person name="Cooper J."/>
            <person name="Damon W."/>
            <person name="Desjardin D."/>
            <person name="Finy P."/>
            <person name="Geml J."/>
            <person name="Haridas S."/>
            <person name="Hughes K."/>
            <person name="Justo A."/>
            <person name="Karasinski D."/>
            <person name="Kautmanova I."/>
            <person name="Kiss B."/>
            <person name="Kocsube S."/>
            <person name="Kotiranta H."/>
            <person name="LaButti K.M."/>
            <person name="Lechner B.E."/>
            <person name="Liimatainen K."/>
            <person name="Lipzen A."/>
            <person name="Lukacs Z."/>
            <person name="Mihaltcheva S."/>
            <person name="Morgado L.N."/>
            <person name="Niskanen T."/>
            <person name="Noordeloos M.E."/>
            <person name="Ohm R.A."/>
            <person name="Ortiz-Santana B."/>
            <person name="Ovrebo C."/>
            <person name="Racz N."/>
            <person name="Riley R."/>
            <person name="Savchenko A."/>
            <person name="Shiryaev A."/>
            <person name="Soop K."/>
            <person name="Spirin V."/>
            <person name="Szebenyi C."/>
            <person name="Tomsovsky M."/>
            <person name="Tulloss R.E."/>
            <person name="Uehling J."/>
            <person name="Grigoriev I.V."/>
            <person name="Vagvolgyi C."/>
            <person name="Papp T."/>
            <person name="Martin F.M."/>
            <person name="Miettinen O."/>
            <person name="Hibbett D.S."/>
            <person name="Nagy L.G."/>
        </authorList>
    </citation>
    <scope>NUCLEOTIDE SEQUENCE [LARGE SCALE GENOMIC DNA]</scope>
    <source>
        <strain evidence="3 4">CBS 962.96</strain>
    </source>
</reference>
<feature type="compositionally biased region" description="Low complexity" evidence="1">
    <location>
        <begin position="54"/>
        <end position="90"/>
    </location>
</feature>
<evidence type="ECO:0000256" key="1">
    <source>
        <dbReference type="SAM" id="MobiDB-lite"/>
    </source>
</evidence>
<dbReference type="AlphaFoldDB" id="A0A4S8MYA7"/>
<evidence type="ECO:0000313" key="4">
    <source>
        <dbReference type="Proteomes" id="UP000297245"/>
    </source>
</evidence>
<evidence type="ECO:0000313" key="3">
    <source>
        <dbReference type="EMBL" id="THV08408.1"/>
    </source>
</evidence>
<gene>
    <name evidence="3" type="ORF">K435DRAFT_958980</name>
</gene>
<protein>
    <recommendedName>
        <fullName evidence="5">Mid2 domain-containing protein</fullName>
    </recommendedName>
</protein>
<dbReference type="EMBL" id="ML179035">
    <property type="protein sequence ID" value="THV08408.1"/>
    <property type="molecule type" value="Genomic_DNA"/>
</dbReference>
<evidence type="ECO:0000256" key="2">
    <source>
        <dbReference type="SAM" id="Phobius"/>
    </source>
</evidence>
<sequence length="233" mass="24690">MSTTILATYPQITYNPPGNWDSFGSSKSTFHSGSSASLSFTGSQVDIFGNFTQTTSNSHRSSGSSTPQPTSYSSPDSSTGSTARSGNSSSSKANIIGRIVGGVIAGLVVLACLVVFLLYRRRKRVKAARRASPFAVTPFITEFSKPSSPEPLKSIPTTGAVPTLPFASPPIITELDHGDELPPAFIAGPSDLGRHGSMYKPRQSVDSLPPTEFGYGGGMSREEWARYTLKSKS</sequence>
<organism evidence="3 4">
    <name type="scientific">Dendrothele bispora (strain CBS 962.96)</name>
    <dbReference type="NCBI Taxonomy" id="1314807"/>
    <lineage>
        <taxon>Eukaryota</taxon>
        <taxon>Fungi</taxon>
        <taxon>Dikarya</taxon>
        <taxon>Basidiomycota</taxon>
        <taxon>Agaricomycotina</taxon>
        <taxon>Agaricomycetes</taxon>
        <taxon>Agaricomycetidae</taxon>
        <taxon>Agaricales</taxon>
        <taxon>Agaricales incertae sedis</taxon>
        <taxon>Dendrothele</taxon>
    </lineage>
</organism>
<keyword evidence="2" id="KW-1133">Transmembrane helix</keyword>
<dbReference type="OrthoDB" id="3070194at2759"/>
<proteinExistence type="predicted"/>
<feature type="region of interest" description="Disordered" evidence="1">
    <location>
        <begin position="51"/>
        <end position="90"/>
    </location>
</feature>
<evidence type="ECO:0008006" key="5">
    <source>
        <dbReference type="Google" id="ProtNLM"/>
    </source>
</evidence>
<keyword evidence="2" id="KW-0812">Transmembrane</keyword>
<keyword evidence="2" id="KW-0472">Membrane</keyword>